<evidence type="ECO:0000256" key="4">
    <source>
        <dbReference type="ARBA" id="ARBA00022786"/>
    </source>
</evidence>
<evidence type="ECO:0000256" key="6">
    <source>
        <dbReference type="RuleBase" id="RU369090"/>
    </source>
</evidence>
<dbReference type="PROSITE" id="PS50089">
    <property type="entry name" value="ZF_RING_2"/>
    <property type="match status" value="1"/>
</dbReference>
<dbReference type="EMBL" id="LEKV01003364">
    <property type="protein sequence ID" value="KVI00654.1"/>
    <property type="molecule type" value="Genomic_DNA"/>
</dbReference>
<evidence type="ECO:0000256" key="7">
    <source>
        <dbReference type="SAM" id="MobiDB-lite"/>
    </source>
</evidence>
<evidence type="ECO:0000256" key="2">
    <source>
        <dbReference type="ARBA" id="ARBA00004906"/>
    </source>
</evidence>
<dbReference type="SMART" id="SM00184">
    <property type="entry name" value="RING"/>
    <property type="match status" value="1"/>
</dbReference>
<dbReference type="GO" id="GO:0016567">
    <property type="term" value="P:protein ubiquitination"/>
    <property type="evidence" value="ECO:0007669"/>
    <property type="project" value="UniProtKB-UniPathway"/>
</dbReference>
<keyword evidence="5 6" id="KW-0863">Zinc-finger</keyword>
<dbReference type="PANTHER" id="PTHR12313">
    <property type="entry name" value="E3 UBIQUITIN-PROTEIN LIGASE RNF5-RELATED"/>
    <property type="match status" value="1"/>
</dbReference>
<feature type="region of interest" description="Disordered" evidence="7">
    <location>
        <begin position="1"/>
        <end position="34"/>
    </location>
</feature>
<dbReference type="Gramene" id="KVI00654">
    <property type="protein sequence ID" value="KVI00654"/>
    <property type="gene ID" value="Ccrd_021094"/>
</dbReference>
<dbReference type="OMA" id="TPIYGNA"/>
<dbReference type="InterPro" id="IPR013083">
    <property type="entry name" value="Znf_RING/FYVE/PHD"/>
</dbReference>
<protein>
    <recommendedName>
        <fullName evidence="6">E3 ubiquitin-protein ligase RMA</fullName>
        <ecNumber evidence="6">2.3.2.27</ecNumber>
    </recommendedName>
    <alternativeName>
        <fullName evidence="6">Protein RING membrane-anchor</fullName>
    </alternativeName>
    <alternativeName>
        <fullName evidence="6">RING-type E3 ubiquitin transferase RMA</fullName>
    </alternativeName>
</protein>
<dbReference type="GO" id="GO:0061630">
    <property type="term" value="F:ubiquitin protein ligase activity"/>
    <property type="evidence" value="ECO:0007669"/>
    <property type="project" value="UniProtKB-UniRule"/>
</dbReference>
<dbReference type="AlphaFoldDB" id="A0A103Y178"/>
<dbReference type="UniPathway" id="UPA00143"/>
<comment type="caution">
    <text evidence="9">The sequence shown here is derived from an EMBL/GenBank/DDBJ whole genome shotgun (WGS) entry which is preliminary data.</text>
</comment>
<keyword evidence="10" id="KW-1185">Reference proteome</keyword>
<evidence type="ECO:0000313" key="9">
    <source>
        <dbReference type="EMBL" id="KVI00654.1"/>
    </source>
</evidence>
<comment type="domain">
    <text evidence="6">The RING-type zinc finger domain is responsible for E3 ligase activity.</text>
</comment>
<dbReference type="GO" id="GO:0008270">
    <property type="term" value="F:zinc ion binding"/>
    <property type="evidence" value="ECO:0007669"/>
    <property type="project" value="UniProtKB-KW"/>
</dbReference>
<evidence type="ECO:0000313" key="10">
    <source>
        <dbReference type="Proteomes" id="UP000243975"/>
    </source>
</evidence>
<comment type="pathway">
    <text evidence="2 6">Protein modification; protein ubiquitination.</text>
</comment>
<dbReference type="InterPro" id="IPR001841">
    <property type="entry name" value="Znf_RING"/>
</dbReference>
<accession>A0A103Y178</accession>
<reference evidence="9 10" key="1">
    <citation type="journal article" date="2016" name="Sci. Rep.">
        <title>The genome sequence of the outbreeding globe artichoke constructed de novo incorporating a phase-aware low-pass sequencing strategy of F1 progeny.</title>
        <authorList>
            <person name="Scaglione D."/>
            <person name="Reyes-Chin-Wo S."/>
            <person name="Acquadro A."/>
            <person name="Froenicke L."/>
            <person name="Portis E."/>
            <person name="Beitel C."/>
            <person name="Tirone M."/>
            <person name="Mauro R."/>
            <person name="Lo Monaco A."/>
            <person name="Mauromicale G."/>
            <person name="Faccioli P."/>
            <person name="Cattivelli L."/>
            <person name="Rieseberg L."/>
            <person name="Michelmore R."/>
            <person name="Lanteri S."/>
        </authorList>
    </citation>
    <scope>NUCLEOTIDE SEQUENCE [LARGE SCALE GENOMIC DNA]</scope>
    <source>
        <strain evidence="9">2C</strain>
    </source>
</reference>
<keyword evidence="4 6" id="KW-0833">Ubl conjugation pathway</keyword>
<keyword evidence="3 6" id="KW-0808">Transferase</keyword>
<proteinExistence type="predicted"/>
<comment type="catalytic activity">
    <reaction evidence="1 6">
        <text>S-ubiquitinyl-[E2 ubiquitin-conjugating enzyme]-L-cysteine + [acceptor protein]-L-lysine = [E2 ubiquitin-conjugating enzyme]-L-cysteine + N(6)-ubiquitinyl-[acceptor protein]-L-lysine.</text>
        <dbReference type="EC" id="2.3.2.27"/>
    </reaction>
</comment>
<keyword evidence="6" id="KW-0479">Metal-binding</keyword>
<keyword evidence="6" id="KW-0862">Zinc</keyword>
<dbReference type="Gene3D" id="3.30.40.10">
    <property type="entry name" value="Zinc/RING finger domain, C3HC4 (zinc finger)"/>
    <property type="match status" value="1"/>
</dbReference>
<dbReference type="InterPro" id="IPR045103">
    <property type="entry name" value="RNF5/RNF185-like"/>
</dbReference>
<evidence type="ECO:0000256" key="3">
    <source>
        <dbReference type="ARBA" id="ARBA00022679"/>
    </source>
</evidence>
<feature type="region of interest" description="Disordered" evidence="7">
    <location>
        <begin position="88"/>
        <end position="111"/>
    </location>
</feature>
<evidence type="ECO:0000259" key="8">
    <source>
        <dbReference type="PROSITE" id="PS50089"/>
    </source>
</evidence>
<comment type="function">
    <text evidence="6">E3 ubiquitin-protein ligase.</text>
</comment>
<organism evidence="9 10">
    <name type="scientific">Cynara cardunculus var. scolymus</name>
    <name type="common">Globe artichoke</name>
    <name type="synonym">Cynara scolymus</name>
    <dbReference type="NCBI Taxonomy" id="59895"/>
    <lineage>
        <taxon>Eukaryota</taxon>
        <taxon>Viridiplantae</taxon>
        <taxon>Streptophyta</taxon>
        <taxon>Embryophyta</taxon>
        <taxon>Tracheophyta</taxon>
        <taxon>Spermatophyta</taxon>
        <taxon>Magnoliopsida</taxon>
        <taxon>eudicotyledons</taxon>
        <taxon>Gunneridae</taxon>
        <taxon>Pentapetalae</taxon>
        <taxon>asterids</taxon>
        <taxon>campanulids</taxon>
        <taxon>Asterales</taxon>
        <taxon>Asteraceae</taxon>
        <taxon>Carduoideae</taxon>
        <taxon>Cardueae</taxon>
        <taxon>Carduinae</taxon>
        <taxon>Cynara</taxon>
    </lineage>
</organism>
<dbReference type="GO" id="GO:0006511">
    <property type="term" value="P:ubiquitin-dependent protein catabolic process"/>
    <property type="evidence" value="ECO:0007669"/>
    <property type="project" value="UniProtKB-UniRule"/>
</dbReference>
<dbReference type="EC" id="2.3.2.27" evidence="6"/>
<dbReference type="Pfam" id="PF14634">
    <property type="entry name" value="zf-RING_5"/>
    <property type="match status" value="1"/>
</dbReference>
<dbReference type="STRING" id="59895.A0A103Y178"/>
<sequence>MDDDMVIGLDLNRSPFVDPSPSSPPAPPSPGLASFLDEMETSRGGIEDRIRQLEAVTARAHQRQRWRRLMNNPELTYMSVSESAVGMRNENQGDNGVVEGPMNGGGEERERNCKRDISHLAKALEMDLDGKKTDNGGVADANGVNGNFFDCNICLDMAKDPILTCCGHLFCWGCFYQVPYVDSISKECPACKGEVIDSNITPIYGNGKNSQVLELESGVKIPPRPRARRVEGVRQQNFGRGVSHIPVADALRRIRIGLGLIEGNSHPLGLSGLVPTSVANPVVLHGSEAEESHDGRQFSRVMSDAASLSSISSAVNSTERFVEDLETYISVANTTVNIQSEPQPAEMNLSVPLSSRRNLDTTVLHMGTLGTDGSLEIDLTISRRASSRSRGVSNLEGQSSLELRRRQLR</sequence>
<feature type="domain" description="RING-type" evidence="8">
    <location>
        <begin position="151"/>
        <end position="192"/>
    </location>
</feature>
<evidence type="ECO:0000256" key="1">
    <source>
        <dbReference type="ARBA" id="ARBA00000900"/>
    </source>
</evidence>
<dbReference type="Proteomes" id="UP000243975">
    <property type="component" value="Unassembled WGS sequence"/>
</dbReference>
<evidence type="ECO:0000256" key="5">
    <source>
        <dbReference type="PROSITE-ProRule" id="PRU00175"/>
    </source>
</evidence>
<name>A0A103Y178_CYNCS</name>
<feature type="compositionally biased region" description="Pro residues" evidence="7">
    <location>
        <begin position="21"/>
        <end position="30"/>
    </location>
</feature>
<feature type="region of interest" description="Disordered" evidence="7">
    <location>
        <begin position="388"/>
        <end position="409"/>
    </location>
</feature>
<dbReference type="SUPFAM" id="SSF57850">
    <property type="entry name" value="RING/U-box"/>
    <property type="match status" value="1"/>
</dbReference>
<keyword evidence="6" id="KW-0256">Endoplasmic reticulum</keyword>
<gene>
    <name evidence="9" type="ORF">Ccrd_021094</name>
</gene>
<dbReference type="GO" id="GO:0005789">
    <property type="term" value="C:endoplasmic reticulum membrane"/>
    <property type="evidence" value="ECO:0007669"/>
    <property type="project" value="UniProtKB-SubCell"/>
</dbReference>
<comment type="subcellular location">
    <subcellularLocation>
        <location evidence="6">Endoplasmic reticulum membrane</location>
        <topology evidence="6">Single-pass type IV membrane protein</topology>
    </subcellularLocation>
</comment>